<feature type="compositionally biased region" description="Polar residues" evidence="1">
    <location>
        <begin position="177"/>
        <end position="189"/>
    </location>
</feature>
<name>A0A6A5G7Z2_CAERE</name>
<dbReference type="EMBL" id="WUAV01000005">
    <property type="protein sequence ID" value="KAF1751160.1"/>
    <property type="molecule type" value="Genomic_DNA"/>
</dbReference>
<evidence type="ECO:0000256" key="1">
    <source>
        <dbReference type="SAM" id="MobiDB-lite"/>
    </source>
</evidence>
<dbReference type="AlphaFoldDB" id="A0A6A5G7Z2"/>
<feature type="compositionally biased region" description="Polar residues" evidence="1">
    <location>
        <begin position="52"/>
        <end position="67"/>
    </location>
</feature>
<evidence type="ECO:0000313" key="3">
    <source>
        <dbReference type="Proteomes" id="UP000483820"/>
    </source>
</evidence>
<feature type="compositionally biased region" description="Polar residues" evidence="1">
    <location>
        <begin position="23"/>
        <end position="36"/>
    </location>
</feature>
<dbReference type="Proteomes" id="UP000483820">
    <property type="component" value="Chromosome V"/>
</dbReference>
<feature type="compositionally biased region" description="Polar residues" evidence="1">
    <location>
        <begin position="155"/>
        <end position="166"/>
    </location>
</feature>
<evidence type="ECO:0000313" key="2">
    <source>
        <dbReference type="EMBL" id="KAF1751160.1"/>
    </source>
</evidence>
<dbReference type="KEGG" id="crq:GCK72_017714"/>
<sequence>MNICCCGGAMGRFYTKMIERLTGGSTSPTSDQNGNSHLPPAPRHHSSHHQIETISGSSKLRAQSGSPALNRKKRPEVAVAPLAHKSRHLSESRDEMRTERRGSGGGGQINLPAYTNFLMRHPGEERLVDGPVTTASDARIAYLEKKIRELEMSQKEQQSSNSTPNQSRHSSSKSSHFNGSTNMSTSEQLRVQEMSEELATKERKVTSLESKLLKAYQKIERLNEDYNGRIKGLMYDSERARDDLSRCLDKIQLLEGELDETRAAAQNGDHANEQEYHDLRDKIWKQERELQESRTLLTRLREKEAEFERMRSEKGYLELKNENLNKKLEAKKRAVEELERRSTPLADEMETMSDIRPSLARPYTKAHSTLGSHNMSPLSHSKSSGLTKSFSNFALNSSKQRDDITPMMSRSIREQNRHITMCRAMVVCLKDTVDRMARGENPDVARLLGVKLNVMSESEMDDDEDFEADESKPFSMMSAESALAKQCTKLADLDKDLDTIRCQLADWHGQTSAEGEGDREVCRVQ</sequence>
<organism evidence="2 3">
    <name type="scientific">Caenorhabditis remanei</name>
    <name type="common">Caenorhabditis vulgaris</name>
    <dbReference type="NCBI Taxonomy" id="31234"/>
    <lineage>
        <taxon>Eukaryota</taxon>
        <taxon>Metazoa</taxon>
        <taxon>Ecdysozoa</taxon>
        <taxon>Nematoda</taxon>
        <taxon>Chromadorea</taxon>
        <taxon>Rhabditida</taxon>
        <taxon>Rhabditina</taxon>
        <taxon>Rhabditomorpha</taxon>
        <taxon>Rhabditoidea</taxon>
        <taxon>Rhabditidae</taxon>
        <taxon>Peloderinae</taxon>
        <taxon>Caenorhabditis</taxon>
    </lineage>
</organism>
<accession>A0A6A5G7Z2</accession>
<dbReference type="GeneID" id="9810625"/>
<dbReference type="CTD" id="9810625"/>
<feature type="region of interest" description="Disordered" evidence="1">
    <location>
        <begin position="22"/>
        <end position="112"/>
    </location>
</feature>
<dbReference type="RefSeq" id="XP_053581136.1">
    <property type="nucleotide sequence ID" value="XM_053732223.1"/>
</dbReference>
<feature type="compositionally biased region" description="Low complexity" evidence="1">
    <location>
        <begin position="167"/>
        <end position="176"/>
    </location>
</feature>
<comment type="caution">
    <text evidence="2">The sequence shown here is derived from an EMBL/GenBank/DDBJ whole genome shotgun (WGS) entry which is preliminary data.</text>
</comment>
<proteinExistence type="predicted"/>
<gene>
    <name evidence="2" type="ORF">GCK72_017714</name>
</gene>
<protein>
    <submittedName>
        <fullName evidence="2">Uncharacterized protein</fullName>
    </submittedName>
</protein>
<feature type="region of interest" description="Disordered" evidence="1">
    <location>
        <begin position="152"/>
        <end position="202"/>
    </location>
</feature>
<feature type="compositionally biased region" description="Basic and acidic residues" evidence="1">
    <location>
        <begin position="88"/>
        <end position="102"/>
    </location>
</feature>
<reference evidence="2 3" key="1">
    <citation type="submission" date="2019-12" db="EMBL/GenBank/DDBJ databases">
        <title>Chromosome-level assembly of the Caenorhabditis remanei genome.</title>
        <authorList>
            <person name="Teterina A.A."/>
            <person name="Willis J.H."/>
            <person name="Phillips P.C."/>
        </authorList>
    </citation>
    <scope>NUCLEOTIDE SEQUENCE [LARGE SCALE GENOMIC DNA]</scope>
    <source>
        <strain evidence="2 3">PX506</strain>
        <tissue evidence="2">Whole organism</tissue>
    </source>
</reference>